<dbReference type="EMBL" id="RKQN01000005">
    <property type="protein sequence ID" value="RPE75441.1"/>
    <property type="molecule type" value="Genomic_DNA"/>
</dbReference>
<protein>
    <recommendedName>
        <fullName evidence="3">Tetratricopeptide repeat protein</fullName>
    </recommendedName>
</protein>
<sequence>MLAGLALLLILVLARQPLSDWLWPETRLQQLREAAEQALREGRLSAPDGRGARELFEAALALDPDRGEARVGLTRVGRAALAQAEHALAARRYPEAHRMLQLARELALPRAETEAFAQRLRAREAAEAGIDRLLARAAAARRAGRLDGTADAALPLYQRVLELRPDQVQALEGREDTLADLLQQAQARLDRGDLDVAAAQIRRAQAADPAHIGLPDALAALAQAVERARRRADADLRRGRLAAAAGGYRAVLAAAADDPAAQRGLQRVAQAYAERSRRAAADFRFDEAEAALREARAVAVEAPGIAEAEQRLRRARAAAHRLDPRLPPAEADAAAARGDLLSPPGDSAFDKLRAAQALAPNDARVAAARARLRPAARACFERELRGNRLARAGACLDAWSALEGDAALLRAARQRLAQRWVAVGDERLGAGEIEAAQAALRAARALYPDEPGLPGLAARLRAAGAPER</sequence>
<gene>
    <name evidence="1" type="ORF">EDC50_2886</name>
</gene>
<dbReference type="AlphaFoldDB" id="A0A3N4V6W4"/>
<evidence type="ECO:0000313" key="2">
    <source>
        <dbReference type="Proteomes" id="UP000269708"/>
    </source>
</evidence>
<evidence type="ECO:0000313" key="1">
    <source>
        <dbReference type="EMBL" id="RPE75441.1"/>
    </source>
</evidence>
<name>A0A3N4V6W4_9GAMM</name>
<dbReference type="Proteomes" id="UP000269708">
    <property type="component" value="Unassembled WGS sequence"/>
</dbReference>
<proteinExistence type="predicted"/>
<dbReference type="SUPFAM" id="SSF48452">
    <property type="entry name" value="TPR-like"/>
    <property type="match status" value="1"/>
</dbReference>
<reference evidence="1 2" key="1">
    <citation type="submission" date="2018-11" db="EMBL/GenBank/DDBJ databases">
        <title>Genomic Encyclopedia of Type Strains, Phase IV (KMG-IV): sequencing the most valuable type-strain genomes for metagenomic binning, comparative biology and taxonomic classification.</title>
        <authorList>
            <person name="Goeker M."/>
        </authorList>
    </citation>
    <scope>NUCLEOTIDE SEQUENCE [LARGE SCALE GENOMIC DNA]</scope>
    <source>
        <strain evidence="1 2">DSM 25623</strain>
    </source>
</reference>
<keyword evidence="2" id="KW-1185">Reference proteome</keyword>
<organism evidence="1 2">
    <name type="scientific">Vulcaniibacterium tengchongense</name>
    <dbReference type="NCBI Taxonomy" id="1273429"/>
    <lineage>
        <taxon>Bacteria</taxon>
        <taxon>Pseudomonadati</taxon>
        <taxon>Pseudomonadota</taxon>
        <taxon>Gammaproteobacteria</taxon>
        <taxon>Lysobacterales</taxon>
        <taxon>Lysobacteraceae</taxon>
        <taxon>Vulcaniibacterium</taxon>
    </lineage>
</organism>
<evidence type="ECO:0008006" key="3">
    <source>
        <dbReference type="Google" id="ProtNLM"/>
    </source>
</evidence>
<dbReference type="RefSeq" id="WP_244922531.1">
    <property type="nucleotide sequence ID" value="NZ_RKQN01000005.1"/>
</dbReference>
<dbReference type="InterPro" id="IPR011990">
    <property type="entry name" value="TPR-like_helical_dom_sf"/>
</dbReference>
<comment type="caution">
    <text evidence="1">The sequence shown here is derived from an EMBL/GenBank/DDBJ whole genome shotgun (WGS) entry which is preliminary data.</text>
</comment>
<dbReference type="Gene3D" id="1.25.40.10">
    <property type="entry name" value="Tetratricopeptide repeat domain"/>
    <property type="match status" value="1"/>
</dbReference>
<accession>A0A3N4V6W4</accession>